<dbReference type="InterPro" id="IPR038765">
    <property type="entry name" value="Papain-like_cys_pep_sf"/>
</dbReference>
<dbReference type="PROSITE" id="PS00140">
    <property type="entry name" value="UCH_1"/>
    <property type="match status" value="1"/>
</dbReference>
<evidence type="ECO:0000256" key="7">
    <source>
        <dbReference type="PROSITE-ProRule" id="PRU01393"/>
    </source>
</evidence>
<dbReference type="AlphaFoldDB" id="A0A0M8MVB7"/>
<dbReference type="GO" id="GO:0004843">
    <property type="term" value="F:cysteine-type deubiquitinase activity"/>
    <property type="evidence" value="ECO:0007669"/>
    <property type="project" value="UniProtKB-UniRule"/>
</dbReference>
<gene>
    <name evidence="10" type="ORF">Malapachy_3753</name>
</gene>
<dbReference type="PRINTS" id="PR00707">
    <property type="entry name" value="UBCTHYDRLASE"/>
</dbReference>
<dbReference type="OrthoDB" id="427186at2759"/>
<proteinExistence type="inferred from homology"/>
<evidence type="ECO:0000256" key="1">
    <source>
        <dbReference type="ARBA" id="ARBA00000707"/>
    </source>
</evidence>
<reference evidence="10 11" key="1">
    <citation type="submission" date="2015-07" db="EMBL/GenBank/DDBJ databases">
        <title>Draft Genome Sequence of Malassezia furfur CBS1878 and Malassezia pachydermatis CBS1879.</title>
        <authorList>
            <person name="Triana S."/>
            <person name="Ohm R."/>
            <person name="Gonzalez A."/>
            <person name="DeCock H."/>
            <person name="Restrepo S."/>
            <person name="Celis A."/>
        </authorList>
    </citation>
    <scope>NUCLEOTIDE SEQUENCE [LARGE SCALE GENOMIC DNA]</scope>
    <source>
        <strain evidence="10 11">CBS 1879</strain>
    </source>
</reference>
<evidence type="ECO:0000256" key="8">
    <source>
        <dbReference type="RuleBase" id="RU361215"/>
    </source>
</evidence>
<feature type="site" description="Important for enzyme activity" evidence="7">
    <location>
        <position position="181"/>
    </location>
</feature>
<evidence type="ECO:0000256" key="2">
    <source>
        <dbReference type="ARBA" id="ARBA00009326"/>
    </source>
</evidence>
<dbReference type="STRING" id="77020.A0A0M8MVB7"/>
<dbReference type="PROSITE" id="PS52048">
    <property type="entry name" value="UCH_DOMAIN"/>
    <property type="match status" value="1"/>
</dbReference>
<dbReference type="EC" id="3.4.19.12" evidence="8"/>
<feature type="domain" description="UCH catalytic" evidence="9">
    <location>
        <begin position="4"/>
        <end position="228"/>
    </location>
</feature>
<evidence type="ECO:0000313" key="11">
    <source>
        <dbReference type="Proteomes" id="UP000037751"/>
    </source>
</evidence>
<sequence length="230" mass="25008">MPSPWVPLEANPALFAAWCTKLGLDTSQYTFHDVFGLDDELLAMVPQPAEAVLLLYPITSRSEAQREQEDMNPPMPVAHMLWFPQTIGNACGTIGLLHAIANSRAWDAVGADTPLAKLLTRARHVAPEERSRLLEASQELSTAHAAVAEQGQTEAPDAQDDVNLHFVALVRSPTGQLVELDGRRRGPLIRANDVPADGLLPAAAHFIRAHYMAQDPEQVQFSIVALGPSM</sequence>
<dbReference type="CDD" id="cd09616">
    <property type="entry name" value="Peptidase_C12_UCH_L1_L3"/>
    <property type="match status" value="1"/>
</dbReference>
<name>A0A0M8MVB7_9BASI</name>
<evidence type="ECO:0000256" key="3">
    <source>
        <dbReference type="ARBA" id="ARBA00022670"/>
    </source>
</evidence>
<comment type="catalytic activity">
    <reaction evidence="1 7 8">
        <text>Thiol-dependent hydrolysis of ester, thioester, amide, peptide and isopeptide bonds formed by the C-terminal Gly of ubiquitin (a 76-residue protein attached to proteins as an intracellular targeting signal).</text>
        <dbReference type="EC" id="3.4.19.12"/>
    </reaction>
</comment>
<dbReference type="GO" id="GO:0006511">
    <property type="term" value="P:ubiquitin-dependent protein catabolic process"/>
    <property type="evidence" value="ECO:0007669"/>
    <property type="project" value="UniProtKB-UniRule"/>
</dbReference>
<evidence type="ECO:0000256" key="4">
    <source>
        <dbReference type="ARBA" id="ARBA00022786"/>
    </source>
</evidence>
<dbReference type="Proteomes" id="UP000037751">
    <property type="component" value="Unassembled WGS sequence"/>
</dbReference>
<organism evidence="10 11">
    <name type="scientific">Malassezia pachydermatis</name>
    <dbReference type="NCBI Taxonomy" id="77020"/>
    <lineage>
        <taxon>Eukaryota</taxon>
        <taxon>Fungi</taxon>
        <taxon>Dikarya</taxon>
        <taxon>Basidiomycota</taxon>
        <taxon>Ustilaginomycotina</taxon>
        <taxon>Malasseziomycetes</taxon>
        <taxon>Malasseziales</taxon>
        <taxon>Malasseziaceae</taxon>
        <taxon>Malassezia</taxon>
    </lineage>
</organism>
<keyword evidence="5 7" id="KW-0378">Hydrolase</keyword>
<keyword evidence="3 7" id="KW-0645">Protease</keyword>
<comment type="similarity">
    <text evidence="2 7 8">Belongs to the peptidase C12 family.</text>
</comment>
<dbReference type="RefSeq" id="XP_017991953.1">
    <property type="nucleotide sequence ID" value="XM_018138212.1"/>
</dbReference>
<dbReference type="VEuPathDB" id="FungiDB:Malapachy_3753"/>
<dbReference type="InterPro" id="IPR036959">
    <property type="entry name" value="Peptidase_C12_UCH_sf"/>
</dbReference>
<dbReference type="InterPro" id="IPR001578">
    <property type="entry name" value="Peptidase_C12_UCH"/>
</dbReference>
<dbReference type="GeneID" id="28730088"/>
<dbReference type="Pfam" id="PF01088">
    <property type="entry name" value="Peptidase_C12"/>
    <property type="match status" value="1"/>
</dbReference>
<protein>
    <recommendedName>
        <fullName evidence="8">Ubiquitin carboxyl-terminal hydrolase</fullName>
        <ecNumber evidence="8">3.4.19.12</ecNumber>
    </recommendedName>
</protein>
<dbReference type="PANTHER" id="PTHR10589">
    <property type="entry name" value="UBIQUITIN CARBOXYL-TERMINAL HYDROLASE"/>
    <property type="match status" value="1"/>
</dbReference>
<dbReference type="GO" id="GO:0016579">
    <property type="term" value="P:protein deubiquitination"/>
    <property type="evidence" value="ECO:0007669"/>
    <property type="project" value="TreeGrafter"/>
</dbReference>
<keyword evidence="4 7" id="KW-0833">Ubl conjugation pathway</keyword>
<keyword evidence="11" id="KW-1185">Reference proteome</keyword>
<dbReference type="SUPFAM" id="SSF54001">
    <property type="entry name" value="Cysteine proteinases"/>
    <property type="match status" value="1"/>
</dbReference>
<evidence type="ECO:0000259" key="9">
    <source>
        <dbReference type="PROSITE" id="PS52048"/>
    </source>
</evidence>
<feature type="active site" description="Proton donor" evidence="7">
    <location>
        <position position="165"/>
    </location>
</feature>
<keyword evidence="6 7" id="KW-0788">Thiol protease</keyword>
<comment type="caution">
    <text evidence="10">The sequence shown here is derived from an EMBL/GenBank/DDBJ whole genome shotgun (WGS) entry which is preliminary data.</text>
</comment>
<evidence type="ECO:0000256" key="5">
    <source>
        <dbReference type="ARBA" id="ARBA00022801"/>
    </source>
</evidence>
<evidence type="ECO:0000256" key="6">
    <source>
        <dbReference type="ARBA" id="ARBA00022807"/>
    </source>
</evidence>
<dbReference type="Gene3D" id="3.40.532.10">
    <property type="entry name" value="Peptidase C12, ubiquitin carboxyl-terminal hydrolase"/>
    <property type="match status" value="1"/>
</dbReference>
<feature type="active site" description="Nucleophile" evidence="7">
    <location>
        <position position="91"/>
    </location>
</feature>
<dbReference type="InterPro" id="IPR057254">
    <property type="entry name" value="UCH_AS"/>
</dbReference>
<accession>A0A0M8MVB7</accession>
<evidence type="ECO:0000313" key="10">
    <source>
        <dbReference type="EMBL" id="KOS14321.1"/>
    </source>
</evidence>
<dbReference type="FunFam" id="3.40.532.10:FF:000006">
    <property type="entry name" value="Ubiquitin carboxyl-terminal hydrolase"/>
    <property type="match status" value="1"/>
</dbReference>
<dbReference type="PANTHER" id="PTHR10589:SF17">
    <property type="entry name" value="UBIQUITIN CARBOXYL-TERMINAL HYDROLASE"/>
    <property type="match status" value="1"/>
</dbReference>
<feature type="site" description="Transition state stabilizer" evidence="7">
    <location>
        <position position="85"/>
    </location>
</feature>
<dbReference type="EMBL" id="LGAV01000004">
    <property type="protein sequence ID" value="KOS14321.1"/>
    <property type="molecule type" value="Genomic_DNA"/>
</dbReference>
<dbReference type="GO" id="GO:0005737">
    <property type="term" value="C:cytoplasm"/>
    <property type="evidence" value="ECO:0007669"/>
    <property type="project" value="TreeGrafter"/>
</dbReference>